<evidence type="ECO:0000259" key="1">
    <source>
        <dbReference type="Pfam" id="PF19065"/>
    </source>
</evidence>
<dbReference type="InterPro" id="IPR043916">
    <property type="entry name" value="P8_CR"/>
</dbReference>
<proteinExistence type="predicted"/>
<feature type="domain" description="Minor capsid protein P8 central region" evidence="1">
    <location>
        <begin position="52"/>
        <end position="170"/>
    </location>
</feature>
<sequence length="176" mass="20643">MDEYMKVDFKDIWLPDTLKNGRINIVDTPKSQYATYKNYDISEDTNNTVSRNISSNELSTAFFSKKNIQSIQDDIIYNVYIKSNKEFEIGNQSEQELLIIMRSYYLQYGKNLPSNINGQLEILNKYVVDWSVDEIIKNINQHIYYKKTVSTLPMPMERAQLPTQKGTKILEIKSYI</sequence>
<dbReference type="Pfam" id="PF19065">
    <property type="entry name" value="P8_CR"/>
    <property type="match status" value="1"/>
</dbReference>
<accession>A0A6C0DPX9</accession>
<reference evidence="2" key="1">
    <citation type="journal article" date="2020" name="Nature">
        <title>Giant virus diversity and host interactions through global metagenomics.</title>
        <authorList>
            <person name="Schulz F."/>
            <person name="Roux S."/>
            <person name="Paez-Espino D."/>
            <person name="Jungbluth S."/>
            <person name="Walsh D.A."/>
            <person name="Denef V.J."/>
            <person name="McMahon K.D."/>
            <person name="Konstantinidis K.T."/>
            <person name="Eloe-Fadrosh E.A."/>
            <person name="Kyrpides N.C."/>
            <person name="Woyke T."/>
        </authorList>
    </citation>
    <scope>NUCLEOTIDE SEQUENCE</scope>
    <source>
        <strain evidence="2">GVMAG-M-3300023174-30</strain>
    </source>
</reference>
<dbReference type="EMBL" id="MN739643">
    <property type="protein sequence ID" value="QHT17625.1"/>
    <property type="molecule type" value="Genomic_DNA"/>
</dbReference>
<evidence type="ECO:0000313" key="2">
    <source>
        <dbReference type="EMBL" id="QHT17625.1"/>
    </source>
</evidence>
<name>A0A6C0DPX9_9ZZZZ</name>
<organism evidence="2">
    <name type="scientific">viral metagenome</name>
    <dbReference type="NCBI Taxonomy" id="1070528"/>
    <lineage>
        <taxon>unclassified sequences</taxon>
        <taxon>metagenomes</taxon>
        <taxon>organismal metagenomes</taxon>
    </lineage>
</organism>
<protein>
    <recommendedName>
        <fullName evidence="1">Minor capsid protein P8 central region domain-containing protein</fullName>
    </recommendedName>
</protein>
<dbReference type="AlphaFoldDB" id="A0A6C0DPX9"/>